<evidence type="ECO:0000256" key="2">
    <source>
        <dbReference type="ARBA" id="ARBA00022771"/>
    </source>
</evidence>
<name>A0ABY4CIC7_9BACL</name>
<dbReference type="PANTHER" id="PTHR33823">
    <property type="entry name" value="RNA POLYMERASE-BINDING TRANSCRIPTION FACTOR DKSA-RELATED"/>
    <property type="match status" value="1"/>
</dbReference>
<reference evidence="5" key="1">
    <citation type="submission" date="2021-12" db="EMBL/GenBank/DDBJ databases">
        <title>Alicyclobacillaceae gen. nov., sp. nov., isolated from chalcocite enrichment system.</title>
        <authorList>
            <person name="Jiang Z."/>
        </authorList>
    </citation>
    <scope>NUCLEOTIDE SEQUENCE</scope>
    <source>
        <strain evidence="5">MYW30-H2</strain>
    </source>
</reference>
<proteinExistence type="predicted"/>
<keyword evidence="1" id="KW-0479">Metal-binding</keyword>
<dbReference type="SUPFAM" id="SSF57716">
    <property type="entry name" value="Glucocorticoid receptor-like (DNA-binding domain)"/>
    <property type="match status" value="1"/>
</dbReference>
<dbReference type="PANTHER" id="PTHR33823:SF4">
    <property type="entry name" value="GENERAL STRESS PROTEIN 16O"/>
    <property type="match status" value="1"/>
</dbReference>
<protein>
    <submittedName>
        <fullName evidence="5">TraR/DksA C4-type zinc finger protein</fullName>
    </submittedName>
</protein>
<evidence type="ECO:0000313" key="5">
    <source>
        <dbReference type="EMBL" id="UOF89176.1"/>
    </source>
</evidence>
<accession>A0ABY4CIC7</accession>
<dbReference type="Proteomes" id="UP000830167">
    <property type="component" value="Chromosome"/>
</dbReference>
<dbReference type="SUPFAM" id="SSF109635">
    <property type="entry name" value="DnaK suppressor protein DksA, alpha-hairpin domain"/>
    <property type="match status" value="1"/>
</dbReference>
<evidence type="ECO:0000313" key="6">
    <source>
        <dbReference type="Proteomes" id="UP000830167"/>
    </source>
</evidence>
<sequence length="225" mass="26026">MLTTEQLQVLRERLLQERDERNRKLENTDAYGLATQMRDSLGELSMYDNHPADIGDELFERGKDLALREADSLSLERIDQALGRMEDGTYGICEQCGEPISFARLQAEPAAARCIDCQEILESNTVENNRPVEENFLFPGYGRTNLDTQDQTGFDGEDSWQAVDRFNQIPNYENNYNDIEYDDNEGIVEDTDRITNQMYIDQLPDKPQYTLLVDEYTLPEEDTER</sequence>
<dbReference type="InterPro" id="IPR020458">
    <property type="entry name" value="Znf_DskA_TraR_CS"/>
</dbReference>
<dbReference type="InterPro" id="IPR000962">
    <property type="entry name" value="Znf_DskA_TraR"/>
</dbReference>
<dbReference type="InterPro" id="IPR037187">
    <property type="entry name" value="DnaK_N"/>
</dbReference>
<evidence type="ECO:0000256" key="1">
    <source>
        <dbReference type="ARBA" id="ARBA00022723"/>
    </source>
</evidence>
<dbReference type="InterPro" id="IPR014240">
    <property type="entry name" value="YteA"/>
</dbReference>
<feature type="domain" description="Zinc finger DksA/TraR C4-type" evidence="4">
    <location>
        <begin position="88"/>
        <end position="122"/>
    </location>
</feature>
<dbReference type="RefSeq" id="WP_347435858.1">
    <property type="nucleotide sequence ID" value="NZ_CP089291.1"/>
</dbReference>
<dbReference type="PROSITE" id="PS01102">
    <property type="entry name" value="ZF_DKSA_1"/>
    <property type="match status" value="1"/>
</dbReference>
<gene>
    <name evidence="5" type="ORF">LSG31_14790</name>
</gene>
<dbReference type="Gene3D" id="1.20.120.910">
    <property type="entry name" value="DksA, coiled-coil domain"/>
    <property type="match status" value="1"/>
</dbReference>
<dbReference type="Pfam" id="PF01258">
    <property type="entry name" value="zf-dskA_traR"/>
    <property type="match status" value="1"/>
</dbReference>
<evidence type="ECO:0000256" key="3">
    <source>
        <dbReference type="ARBA" id="ARBA00022833"/>
    </source>
</evidence>
<evidence type="ECO:0000259" key="4">
    <source>
        <dbReference type="Pfam" id="PF01258"/>
    </source>
</evidence>
<keyword evidence="6" id="KW-1185">Reference proteome</keyword>
<dbReference type="EMBL" id="CP089291">
    <property type="protein sequence ID" value="UOF89176.1"/>
    <property type="molecule type" value="Genomic_DNA"/>
</dbReference>
<organism evidence="5 6">
    <name type="scientific">Fodinisporobacter ferrooxydans</name>
    <dbReference type="NCBI Taxonomy" id="2901836"/>
    <lineage>
        <taxon>Bacteria</taxon>
        <taxon>Bacillati</taxon>
        <taxon>Bacillota</taxon>
        <taxon>Bacilli</taxon>
        <taxon>Bacillales</taxon>
        <taxon>Alicyclobacillaceae</taxon>
        <taxon>Fodinisporobacter</taxon>
    </lineage>
</organism>
<dbReference type="NCBIfam" id="TIGR02890">
    <property type="entry name" value="bacill_yteA"/>
    <property type="match status" value="1"/>
</dbReference>
<keyword evidence="3" id="KW-0862">Zinc</keyword>
<keyword evidence="2" id="KW-0863">Zinc-finger</keyword>